<comment type="caution">
    <text evidence="1">The sequence shown here is derived from an EMBL/GenBank/DDBJ whole genome shotgun (WGS) entry which is preliminary data.</text>
</comment>
<evidence type="ECO:0000313" key="1">
    <source>
        <dbReference type="EMBL" id="KHN65758.1"/>
    </source>
</evidence>
<proteinExistence type="predicted"/>
<dbReference type="SUPFAM" id="SSF54292">
    <property type="entry name" value="2Fe-2S ferredoxin-like"/>
    <property type="match status" value="1"/>
</dbReference>
<protein>
    <submittedName>
        <fullName evidence="1">Ferredoxin-NADPH reductase</fullName>
    </submittedName>
</protein>
<reference evidence="1 2" key="1">
    <citation type="submission" date="2014-03" db="EMBL/GenBank/DDBJ databases">
        <title>Genome sequence of the diesel-degrader and plant-growth promoter Acinetobacter oleivorans PF-1 isolated from the roots of poplar tree.</title>
        <authorList>
            <person name="Gkorezis P."/>
            <person name="van Hamme J."/>
            <person name="Rineau F."/>
            <person name="Vangronsveld J."/>
            <person name="Francetti A."/>
        </authorList>
    </citation>
    <scope>NUCLEOTIDE SEQUENCE [LARGE SCALE GENOMIC DNA]</scope>
    <source>
        <strain evidence="1 2">PF1</strain>
    </source>
</reference>
<name>A0A0B2U8T1_9GAMM</name>
<dbReference type="Proteomes" id="UP000031012">
    <property type="component" value="Unassembled WGS sequence"/>
</dbReference>
<dbReference type="Gene3D" id="3.10.20.30">
    <property type="match status" value="1"/>
</dbReference>
<dbReference type="GO" id="GO:0051536">
    <property type="term" value="F:iron-sulfur cluster binding"/>
    <property type="evidence" value="ECO:0007669"/>
    <property type="project" value="InterPro"/>
</dbReference>
<organism evidence="1 2">
    <name type="scientific">Acinetobacter oleivorans</name>
    <dbReference type="NCBI Taxonomy" id="1148157"/>
    <lineage>
        <taxon>Bacteria</taxon>
        <taxon>Pseudomonadati</taxon>
        <taxon>Pseudomonadota</taxon>
        <taxon>Gammaproteobacteria</taxon>
        <taxon>Moraxellales</taxon>
        <taxon>Moraxellaceae</taxon>
        <taxon>Acinetobacter</taxon>
    </lineage>
</organism>
<dbReference type="InterPro" id="IPR036010">
    <property type="entry name" value="2Fe-2S_ferredoxin-like_sf"/>
</dbReference>
<dbReference type="AlphaFoldDB" id="A0A0B2U8T1"/>
<sequence length="54" mass="6039">MCREGVCSGICETDILEGEVEYFNQKFSDAKKTSQKNMVICVPLAKSKKPILDI</sequence>
<gene>
    <name evidence="1" type="ORF">DH17_06270</name>
</gene>
<dbReference type="InterPro" id="IPR012675">
    <property type="entry name" value="Beta-grasp_dom_sf"/>
</dbReference>
<accession>A0A0B2U8T1</accession>
<evidence type="ECO:0000313" key="2">
    <source>
        <dbReference type="Proteomes" id="UP000031012"/>
    </source>
</evidence>
<dbReference type="EMBL" id="JHQK01000019">
    <property type="protein sequence ID" value="KHN65758.1"/>
    <property type="molecule type" value="Genomic_DNA"/>
</dbReference>